<dbReference type="AlphaFoldDB" id="A0A7J8FI35"/>
<evidence type="ECO:0000256" key="1">
    <source>
        <dbReference type="SAM" id="MobiDB-lite"/>
    </source>
</evidence>
<evidence type="ECO:0000313" key="2">
    <source>
        <dbReference type="EMBL" id="KAF6447424.1"/>
    </source>
</evidence>
<reference evidence="2 3" key="1">
    <citation type="journal article" date="2020" name="Nature">
        <title>Six reference-quality genomes reveal evolution of bat adaptations.</title>
        <authorList>
            <person name="Jebb D."/>
            <person name="Huang Z."/>
            <person name="Pippel M."/>
            <person name="Hughes G.M."/>
            <person name="Lavrichenko K."/>
            <person name="Devanna P."/>
            <person name="Winkler S."/>
            <person name="Jermiin L.S."/>
            <person name="Skirmuntt E.C."/>
            <person name="Katzourakis A."/>
            <person name="Burkitt-Gray L."/>
            <person name="Ray D.A."/>
            <person name="Sullivan K.A.M."/>
            <person name="Roscito J.G."/>
            <person name="Kirilenko B.M."/>
            <person name="Davalos L.M."/>
            <person name="Corthals A.P."/>
            <person name="Power M.L."/>
            <person name="Jones G."/>
            <person name="Ransome R.D."/>
            <person name="Dechmann D.K.N."/>
            <person name="Locatelli A.G."/>
            <person name="Puechmaille S.J."/>
            <person name="Fedrigo O."/>
            <person name="Jarvis E.D."/>
            <person name="Hiller M."/>
            <person name="Vernes S.C."/>
            <person name="Myers E.W."/>
            <person name="Teeling E.C."/>
        </authorList>
    </citation>
    <scope>NUCLEOTIDE SEQUENCE [LARGE SCALE GENOMIC DNA]</scope>
    <source>
        <strain evidence="2">MRouAeg1</strain>
        <tissue evidence="2">Muscle</tissue>
    </source>
</reference>
<dbReference type="EMBL" id="JACASE010000007">
    <property type="protein sequence ID" value="KAF6447424.1"/>
    <property type="molecule type" value="Genomic_DNA"/>
</dbReference>
<feature type="region of interest" description="Disordered" evidence="1">
    <location>
        <begin position="1"/>
        <end position="28"/>
    </location>
</feature>
<comment type="caution">
    <text evidence="2">The sequence shown here is derived from an EMBL/GenBank/DDBJ whole genome shotgun (WGS) entry which is preliminary data.</text>
</comment>
<name>A0A7J8FI35_ROUAE</name>
<keyword evidence="3" id="KW-1185">Reference proteome</keyword>
<accession>A0A7J8FI35</accession>
<proteinExistence type="predicted"/>
<gene>
    <name evidence="2" type="ORF">HJG63_011885</name>
</gene>
<organism evidence="2 3">
    <name type="scientific">Rousettus aegyptiacus</name>
    <name type="common">Egyptian fruit bat</name>
    <name type="synonym">Pteropus aegyptiacus</name>
    <dbReference type="NCBI Taxonomy" id="9407"/>
    <lineage>
        <taxon>Eukaryota</taxon>
        <taxon>Metazoa</taxon>
        <taxon>Chordata</taxon>
        <taxon>Craniata</taxon>
        <taxon>Vertebrata</taxon>
        <taxon>Euteleostomi</taxon>
        <taxon>Mammalia</taxon>
        <taxon>Eutheria</taxon>
        <taxon>Laurasiatheria</taxon>
        <taxon>Chiroptera</taxon>
        <taxon>Yinpterochiroptera</taxon>
        <taxon>Pteropodoidea</taxon>
        <taxon>Pteropodidae</taxon>
        <taxon>Rousettinae</taxon>
        <taxon>Rousettus</taxon>
    </lineage>
</organism>
<protein>
    <submittedName>
        <fullName evidence="2">Uncharacterized protein</fullName>
    </submittedName>
</protein>
<sequence>MRVIKDRPKGLTGGLLKATPKRAEPPPVPARLVRASLHSGLGNAAGFTAHACDVPAFRIMKGWTGGLVSASVNSSSCRSLGTPMDPHSKCLARSGPDSHACLSGQEPPLREVGYLPSIAQGPRVRPRLFWLQSPLAFHCTARSLEHTTVTKASRMCVINCGDLAP</sequence>
<dbReference type="Proteomes" id="UP000593571">
    <property type="component" value="Unassembled WGS sequence"/>
</dbReference>
<evidence type="ECO:0000313" key="3">
    <source>
        <dbReference type="Proteomes" id="UP000593571"/>
    </source>
</evidence>